<gene>
    <name evidence="1" type="ORF">IQ31_04808</name>
</gene>
<accession>A0A562M7H8</accession>
<dbReference type="PANTHER" id="PTHR41317:SF1">
    <property type="entry name" value="PD-(D_E)XK NUCLEASE FAMILY TRANSPOSASE"/>
    <property type="match status" value="1"/>
</dbReference>
<comment type="caution">
    <text evidence="1">The sequence shown here is derived from an EMBL/GenBank/DDBJ whole genome shotgun (WGS) entry which is preliminary data.</text>
</comment>
<name>A0A562M7H8_9SPHI</name>
<dbReference type="Pfam" id="PF12784">
    <property type="entry name" value="PDDEXK_2"/>
    <property type="match status" value="1"/>
</dbReference>
<sequence>MLYYSSKLIADQAPKGNRRAWNYAISEVYIIVLMDGFAMPDAGDEKYFLHDICLCYRDHGKIFYDDLGFIYVELVNFVKAEAELVNDLDRWLYVLKNMSSLNGLSTYLRKPIFEKLFQLAEYSKLKP</sequence>
<evidence type="ECO:0000313" key="1">
    <source>
        <dbReference type="EMBL" id="TWI15885.1"/>
    </source>
</evidence>
<organism evidence="1 2">
    <name type="scientific">Sphingobacterium siyangense</name>
    <dbReference type="NCBI Taxonomy" id="459529"/>
    <lineage>
        <taxon>Bacteria</taxon>
        <taxon>Pseudomonadati</taxon>
        <taxon>Bacteroidota</taxon>
        <taxon>Sphingobacteriia</taxon>
        <taxon>Sphingobacteriales</taxon>
        <taxon>Sphingobacteriaceae</taxon>
        <taxon>Sphingobacterium</taxon>
    </lineage>
</organism>
<feature type="non-terminal residue" evidence="1">
    <location>
        <position position="127"/>
    </location>
</feature>
<dbReference type="AlphaFoldDB" id="A0A562M7H8"/>
<dbReference type="EMBL" id="VLKR01000037">
    <property type="protein sequence ID" value="TWI15885.1"/>
    <property type="molecule type" value="Genomic_DNA"/>
</dbReference>
<reference evidence="1 2" key="1">
    <citation type="journal article" date="2015" name="Stand. Genomic Sci.">
        <title>Genomic Encyclopedia of Bacterial and Archaeal Type Strains, Phase III: the genomes of soil and plant-associated and newly described type strains.</title>
        <authorList>
            <person name="Whitman W.B."/>
            <person name="Woyke T."/>
            <person name="Klenk H.P."/>
            <person name="Zhou Y."/>
            <person name="Lilburn T.G."/>
            <person name="Beck B.J."/>
            <person name="De Vos P."/>
            <person name="Vandamme P."/>
            <person name="Eisen J.A."/>
            <person name="Garrity G."/>
            <person name="Hugenholtz P."/>
            <person name="Kyrpides N.C."/>
        </authorList>
    </citation>
    <scope>NUCLEOTIDE SEQUENCE [LARGE SCALE GENOMIC DNA]</scope>
    <source>
        <strain evidence="1 2">CGMCC 1.6855</strain>
    </source>
</reference>
<proteinExistence type="predicted"/>
<dbReference type="PANTHER" id="PTHR41317">
    <property type="entry name" value="PD-(D_E)XK NUCLEASE FAMILY TRANSPOSASE"/>
    <property type="match status" value="1"/>
</dbReference>
<protein>
    <submittedName>
        <fullName evidence="1">PD-(D/E)XK nuclease-like transposase</fullName>
    </submittedName>
</protein>
<evidence type="ECO:0000313" key="2">
    <source>
        <dbReference type="Proteomes" id="UP000315908"/>
    </source>
</evidence>
<dbReference type="Proteomes" id="UP000315908">
    <property type="component" value="Unassembled WGS sequence"/>
</dbReference>